<proteinExistence type="predicted"/>
<organism evidence="2 3">
    <name type="scientific">Fluctibacter corallii</name>
    <dbReference type="NCBI Taxonomy" id="2984329"/>
    <lineage>
        <taxon>Bacteria</taxon>
        <taxon>Pseudomonadati</taxon>
        <taxon>Pseudomonadota</taxon>
        <taxon>Gammaproteobacteria</taxon>
        <taxon>Alteromonadales</taxon>
        <taxon>Alteromonadaceae</taxon>
        <taxon>Fluctibacter</taxon>
    </lineage>
</organism>
<reference evidence="2 3" key="1">
    <citation type="submission" date="2022-10" db="EMBL/GenBank/DDBJ databases">
        <title>Aestuariibacter sp. AA17 isolated from Montipora capitata coral fragment.</title>
        <authorList>
            <person name="Emsley S.A."/>
            <person name="Pfannmuller K.M."/>
            <person name="Loughran R.M."/>
            <person name="Shlafstein M."/>
            <person name="Papke E."/>
            <person name="Saw J.H."/>
            <person name="Ushijima B."/>
            <person name="Videau P."/>
        </authorList>
    </citation>
    <scope>NUCLEOTIDE SEQUENCE [LARGE SCALE GENOMIC DNA]</scope>
    <source>
        <strain evidence="2 3">AA17</strain>
    </source>
</reference>
<dbReference type="EMBL" id="JAOWKX010000001">
    <property type="protein sequence ID" value="MCV2883679.1"/>
    <property type="molecule type" value="Genomic_DNA"/>
</dbReference>
<dbReference type="RefSeq" id="WP_263710875.1">
    <property type="nucleotide sequence ID" value="NZ_JAOWKX010000001.1"/>
</dbReference>
<evidence type="ECO:0000256" key="1">
    <source>
        <dbReference type="SAM" id="Phobius"/>
    </source>
</evidence>
<dbReference type="Proteomes" id="UP001652504">
    <property type="component" value="Unassembled WGS sequence"/>
</dbReference>
<protein>
    <submittedName>
        <fullName evidence="2">DUF2157 domain-containing protein</fullName>
    </submittedName>
</protein>
<feature type="transmembrane region" description="Helical" evidence="1">
    <location>
        <begin position="294"/>
        <end position="315"/>
    </location>
</feature>
<feature type="transmembrane region" description="Helical" evidence="1">
    <location>
        <begin position="72"/>
        <end position="92"/>
    </location>
</feature>
<comment type="caution">
    <text evidence="2">The sequence shown here is derived from an EMBL/GenBank/DDBJ whole genome shotgun (WGS) entry which is preliminary data.</text>
</comment>
<keyword evidence="1" id="KW-0472">Membrane</keyword>
<feature type="transmembrane region" description="Helical" evidence="1">
    <location>
        <begin position="222"/>
        <end position="241"/>
    </location>
</feature>
<gene>
    <name evidence="2" type="ORF">OE749_03055</name>
</gene>
<feature type="transmembrane region" description="Helical" evidence="1">
    <location>
        <begin position="142"/>
        <end position="161"/>
    </location>
</feature>
<keyword evidence="1" id="KW-0812">Transmembrane</keyword>
<feature type="transmembrane region" description="Helical" evidence="1">
    <location>
        <begin position="168"/>
        <end position="186"/>
    </location>
</feature>
<keyword evidence="1" id="KW-1133">Transmembrane helix</keyword>
<feature type="transmembrane region" description="Helical" evidence="1">
    <location>
        <begin position="247"/>
        <end position="266"/>
    </location>
</feature>
<feature type="transmembrane region" description="Helical" evidence="1">
    <location>
        <begin position="99"/>
        <end position="122"/>
    </location>
</feature>
<feature type="transmembrane region" description="Helical" evidence="1">
    <location>
        <begin position="45"/>
        <end position="66"/>
    </location>
</feature>
<feature type="transmembrane region" description="Helical" evidence="1">
    <location>
        <begin position="271"/>
        <end position="288"/>
    </location>
</feature>
<keyword evidence="3" id="KW-1185">Reference proteome</keyword>
<accession>A0ABT3A4T0</accession>
<sequence>MTKISQRQLQQAVEADIITSAQAQNMIALWQDQIDESPTFSFSHILYYLGGLVAIAAVTLFFNLGWQYYKGLGLVTLCGVFSVVGWGVARFLMQRQFMLPAGISFTFVICLTPLAVFGIQHMLGLWPEKVVYSDYHRDVKWYWVYMELATLLVGALVLYIYRFPFMVMPIAVTLWYFSLDATVLFIEDSNWDIRKRTSMLVGFFMVVAALVIDYRSSREKDFAFWLYIVGGLTFWGGLSLMESDSEWSKFLYCMTNFVLVVIGAVIRRRIFVILGGLGVFGYLGHLAFDVFKDTWFFPISLTILGMGIVLVGIVWQKREAQFVQWLMLRCPAGIQTWLHKIQ</sequence>
<evidence type="ECO:0000313" key="2">
    <source>
        <dbReference type="EMBL" id="MCV2883679.1"/>
    </source>
</evidence>
<evidence type="ECO:0000313" key="3">
    <source>
        <dbReference type="Proteomes" id="UP001652504"/>
    </source>
</evidence>
<name>A0ABT3A4T0_9ALTE</name>